<keyword evidence="2" id="KW-0680">Restriction system</keyword>
<dbReference type="EMBL" id="JAURUR010000020">
    <property type="protein sequence ID" value="MDP9766156.1"/>
    <property type="molecule type" value="Genomic_DNA"/>
</dbReference>
<keyword evidence="6" id="KW-1185">Reference proteome</keyword>
<keyword evidence="3" id="KW-0238">DNA-binding</keyword>
<evidence type="ECO:0000256" key="3">
    <source>
        <dbReference type="ARBA" id="ARBA00023125"/>
    </source>
</evidence>
<keyword evidence="5" id="KW-0378">Hydrolase</keyword>
<name>A0ABT9MHT3_9DEIO</name>
<dbReference type="Pfam" id="PF01420">
    <property type="entry name" value="Methylase_S"/>
    <property type="match status" value="1"/>
</dbReference>
<evidence type="ECO:0000313" key="5">
    <source>
        <dbReference type="EMBL" id="MDP9766156.1"/>
    </source>
</evidence>
<dbReference type="PANTHER" id="PTHR30408">
    <property type="entry name" value="TYPE-1 RESTRICTION ENZYME ECOKI SPECIFICITY PROTEIN"/>
    <property type="match status" value="1"/>
</dbReference>
<dbReference type="InterPro" id="IPR000055">
    <property type="entry name" value="Restrct_endonuc_typeI_TRD"/>
</dbReference>
<comment type="similarity">
    <text evidence="1">Belongs to the type-I restriction system S methylase family.</text>
</comment>
<comment type="caution">
    <text evidence="5">The sequence shown here is derived from an EMBL/GenBank/DDBJ whole genome shotgun (WGS) entry which is preliminary data.</text>
</comment>
<evidence type="ECO:0000259" key="4">
    <source>
        <dbReference type="Pfam" id="PF01420"/>
    </source>
</evidence>
<dbReference type="SUPFAM" id="SSF116734">
    <property type="entry name" value="DNA methylase specificity domain"/>
    <property type="match status" value="2"/>
</dbReference>
<proteinExistence type="inferred from homology"/>
<evidence type="ECO:0000313" key="6">
    <source>
        <dbReference type="Proteomes" id="UP001232163"/>
    </source>
</evidence>
<organism evidence="5 6">
    <name type="scientific">Deinococcus enclensis</name>
    <dbReference type="NCBI Taxonomy" id="1049582"/>
    <lineage>
        <taxon>Bacteria</taxon>
        <taxon>Thermotogati</taxon>
        <taxon>Deinococcota</taxon>
        <taxon>Deinococci</taxon>
        <taxon>Deinococcales</taxon>
        <taxon>Deinococcaceae</taxon>
        <taxon>Deinococcus</taxon>
    </lineage>
</organism>
<dbReference type="InterPro" id="IPR052021">
    <property type="entry name" value="Type-I_RS_S_subunit"/>
</dbReference>
<evidence type="ECO:0000256" key="1">
    <source>
        <dbReference type="ARBA" id="ARBA00010923"/>
    </source>
</evidence>
<evidence type="ECO:0000256" key="2">
    <source>
        <dbReference type="ARBA" id="ARBA00022747"/>
    </source>
</evidence>
<accession>A0ABT9MHT3</accession>
<dbReference type="PANTHER" id="PTHR30408:SF12">
    <property type="entry name" value="TYPE I RESTRICTION ENZYME MJAVIII SPECIFICITY SUBUNIT"/>
    <property type="match status" value="1"/>
</dbReference>
<reference evidence="5 6" key="1">
    <citation type="submission" date="2023-07" db="EMBL/GenBank/DDBJ databases">
        <title>Genomic Encyclopedia of Type Strains, Phase IV (KMG-IV): sequencing the most valuable type-strain genomes for metagenomic binning, comparative biology and taxonomic classification.</title>
        <authorList>
            <person name="Goeker M."/>
        </authorList>
    </citation>
    <scope>NUCLEOTIDE SEQUENCE [LARGE SCALE GENOMIC DNA]</scope>
    <source>
        <strain evidence="5 6">NIO-1023</strain>
    </source>
</reference>
<dbReference type="Proteomes" id="UP001232163">
    <property type="component" value="Unassembled WGS sequence"/>
</dbReference>
<dbReference type="Gene3D" id="3.90.220.20">
    <property type="entry name" value="DNA methylase specificity domains"/>
    <property type="match status" value="2"/>
</dbReference>
<feature type="domain" description="Type I restriction modification DNA specificity" evidence="4">
    <location>
        <begin position="76"/>
        <end position="186"/>
    </location>
</feature>
<sequence length="407" mass="45793">MRNLFSFLGNNSLSREKLNYISGKVKNIHYGDVHTTFSSHFDISLEQVPFINPDEDISRIKLENFVREGDLILADASEDTNDIGKAIEIISLKNQKVVSGLHTILARPNENTFSSGFLGHLFKSDYIRKQIQMESQGAKVLGLSVTRLAGINLFLPTLPEQTYIAAALSTLDATITAHQDKLKALQQHKQGLMQGLFPAEGEKMPRLRFPEFKECGDWQGKKMGEVLTEVVRPIKMADDQVYSLVTVKRRYGGVIKREDSYGKNILVKTQFLIEADDFLISKRQIVHSACGVVPKSLSGSIVSNEYSVLRTNEGYSIRFFQYFSQQPVLSRSFILSSNGIVIEKMLFNLKDWLNREFLFPTLPEQIRIAACLSSLDDLMTAQAEKIAALQEFKRGLMQGLFPRGGEG</sequence>
<gene>
    <name evidence="5" type="ORF">QO006_003620</name>
</gene>
<dbReference type="GO" id="GO:0009035">
    <property type="term" value="F:type I site-specific deoxyribonuclease activity"/>
    <property type="evidence" value="ECO:0007669"/>
    <property type="project" value="UniProtKB-EC"/>
</dbReference>
<protein>
    <submittedName>
        <fullName evidence="5">Type I restriction enzyme S subunit</fullName>
        <ecNumber evidence="5">3.1.21.3</ecNumber>
    </submittedName>
</protein>
<dbReference type="InterPro" id="IPR044946">
    <property type="entry name" value="Restrct_endonuc_typeI_TRD_sf"/>
</dbReference>
<dbReference type="EC" id="3.1.21.3" evidence="5"/>